<evidence type="ECO:0000313" key="2">
    <source>
        <dbReference type="Proteomes" id="UP000828574"/>
    </source>
</evidence>
<gene>
    <name evidence="1" type="ORF">bas27_0181</name>
</gene>
<dbReference type="GeneID" id="300968940"/>
<dbReference type="EMBL" id="MZ501108">
    <property type="protein sequence ID" value="QXV85220.1"/>
    <property type="molecule type" value="Genomic_DNA"/>
</dbReference>
<accession>A0AAE7VZT5</accession>
<name>A0AAE7VZT5_9CAUD</name>
<organism evidence="1 2">
    <name type="scientific">Escherichia phage TrudiGerster</name>
    <dbReference type="NCBI Taxonomy" id="2851991"/>
    <lineage>
        <taxon>Viruses</taxon>
        <taxon>Duplodnaviria</taxon>
        <taxon>Heunggongvirae</taxon>
        <taxon>Uroviricota</taxon>
        <taxon>Caudoviricetes</taxon>
        <taxon>Demerecviridae</taxon>
        <taxon>Markadamsvirinae</taxon>
        <taxon>Epseptimavirus</taxon>
        <taxon>Epseptimavirus trudigerster</taxon>
    </lineage>
</organism>
<dbReference type="RefSeq" id="YP_011992316.1">
    <property type="nucleotide sequence ID" value="NC_105114.1"/>
</dbReference>
<protein>
    <submittedName>
        <fullName evidence="1">Uncharacterized protein</fullName>
    </submittedName>
</protein>
<dbReference type="Proteomes" id="UP000828574">
    <property type="component" value="Segment"/>
</dbReference>
<sequence length="33" mass="4376">MKQWFKKFLEHRRKVKQWEEWREMAKRDNCPLL</sequence>
<proteinExistence type="predicted"/>
<reference evidence="2" key="1">
    <citation type="journal article" date="2021" name="PLoS Biol.">
        <title>Systematic exploration of Escherichia coli phage-host interactions with the BASEL phage collection.</title>
        <authorList>
            <person name="Maffei E."/>
            <person name="Shaidullina A."/>
            <person name="Burkolter M."/>
            <person name="Heyer Y."/>
            <person name="Estermann F."/>
            <person name="Druelle V."/>
            <person name="Sauer P."/>
            <person name="Willi L."/>
            <person name="Michaelis S."/>
            <person name="Hilbi H."/>
            <person name="Thaler D.S."/>
            <person name="Harms A."/>
        </authorList>
    </citation>
    <scope>NUCLEOTIDE SEQUENCE [LARGE SCALE GENOMIC DNA]</scope>
    <source>
        <strain evidence="2">Bas27</strain>
    </source>
</reference>
<keyword evidence="2" id="KW-1185">Reference proteome</keyword>
<evidence type="ECO:0000313" key="1">
    <source>
        <dbReference type="EMBL" id="QXV85220.1"/>
    </source>
</evidence>